<organism evidence="2 3">
    <name type="scientific">[Clostridium] polysaccharolyticum</name>
    <dbReference type="NCBI Taxonomy" id="29364"/>
    <lineage>
        <taxon>Bacteria</taxon>
        <taxon>Bacillati</taxon>
        <taxon>Bacillota</taxon>
        <taxon>Clostridia</taxon>
        <taxon>Lachnospirales</taxon>
        <taxon>Lachnospiraceae</taxon>
    </lineage>
</organism>
<feature type="region of interest" description="Disordered" evidence="1">
    <location>
        <begin position="50"/>
        <end position="91"/>
    </location>
</feature>
<protein>
    <submittedName>
        <fullName evidence="2">Uncharacterized protein</fullName>
    </submittedName>
</protein>
<feature type="compositionally biased region" description="Basic and acidic residues" evidence="1">
    <location>
        <begin position="58"/>
        <end position="91"/>
    </location>
</feature>
<reference evidence="2 3" key="1">
    <citation type="submission" date="2016-10" db="EMBL/GenBank/DDBJ databases">
        <authorList>
            <person name="de Groot N.N."/>
        </authorList>
    </citation>
    <scope>NUCLEOTIDE SEQUENCE [LARGE SCALE GENOMIC DNA]</scope>
    <source>
        <strain evidence="2 3">DSM 1801</strain>
    </source>
</reference>
<name>A0A1H9ZVH7_9FIRM</name>
<evidence type="ECO:0000313" key="2">
    <source>
        <dbReference type="EMBL" id="SES85765.1"/>
    </source>
</evidence>
<keyword evidence="3" id="KW-1185">Reference proteome</keyword>
<gene>
    <name evidence="2" type="ORF">SAMN04487772_104137</name>
</gene>
<accession>A0A1H9ZVH7</accession>
<proteinExistence type="predicted"/>
<dbReference type="OrthoDB" id="9887868at2"/>
<dbReference type="RefSeq" id="WP_092476701.1">
    <property type="nucleotide sequence ID" value="NZ_FOHN01000004.1"/>
</dbReference>
<dbReference type="Proteomes" id="UP000199800">
    <property type="component" value="Unassembled WGS sequence"/>
</dbReference>
<evidence type="ECO:0000313" key="3">
    <source>
        <dbReference type="Proteomes" id="UP000199800"/>
    </source>
</evidence>
<evidence type="ECO:0000256" key="1">
    <source>
        <dbReference type="SAM" id="MobiDB-lite"/>
    </source>
</evidence>
<sequence length="91" mass="9824">MFGAKTGTEGLKSDLAKILREEGSLVKELSQVATEAAGLHARLETIEKALESSPDSYNSKEADEMESKAKDKYTSELENSMKADAKDKANG</sequence>
<dbReference type="EMBL" id="FOHN01000004">
    <property type="protein sequence ID" value="SES85765.1"/>
    <property type="molecule type" value="Genomic_DNA"/>
</dbReference>
<dbReference type="AlphaFoldDB" id="A0A1H9ZVH7"/>